<gene>
    <name evidence="2" type="ORF">FHX52_2753</name>
</gene>
<dbReference type="EMBL" id="VFQF01000002">
    <property type="protein sequence ID" value="TQN46047.1"/>
    <property type="molecule type" value="Genomic_DNA"/>
</dbReference>
<sequence>MPASPDDGRASADDGRTSRRVVQLWVTAALVLAGFDVVLLGLAVSFGPSGLGGDRTPTGSDETRALVAQVAGVVGLALGAAAIVAAATVPSGRARVRVVRWVVVAQACAVAVLLGSTVG</sequence>
<feature type="transmembrane region" description="Helical" evidence="1">
    <location>
        <begin position="66"/>
        <end position="86"/>
    </location>
</feature>
<feature type="transmembrane region" description="Helical" evidence="1">
    <location>
        <begin position="21"/>
        <end position="46"/>
    </location>
</feature>
<keyword evidence="1" id="KW-0812">Transmembrane</keyword>
<organism evidence="2 3">
    <name type="scientific">Humibacillus xanthopallidus</name>
    <dbReference type="NCBI Taxonomy" id="412689"/>
    <lineage>
        <taxon>Bacteria</taxon>
        <taxon>Bacillati</taxon>
        <taxon>Actinomycetota</taxon>
        <taxon>Actinomycetes</taxon>
        <taxon>Micrococcales</taxon>
        <taxon>Intrasporangiaceae</taxon>
        <taxon>Humibacillus</taxon>
    </lineage>
</organism>
<protein>
    <submittedName>
        <fullName evidence="2">Uncharacterized protein</fullName>
    </submittedName>
</protein>
<comment type="caution">
    <text evidence="2">The sequence shown here is derived from an EMBL/GenBank/DDBJ whole genome shotgun (WGS) entry which is preliminary data.</text>
</comment>
<dbReference type="AlphaFoldDB" id="A0A543PPT0"/>
<dbReference type="Proteomes" id="UP000320085">
    <property type="component" value="Unassembled WGS sequence"/>
</dbReference>
<reference evidence="2 3" key="1">
    <citation type="submission" date="2019-06" db="EMBL/GenBank/DDBJ databases">
        <title>Sequencing the genomes of 1000 actinobacteria strains.</title>
        <authorList>
            <person name="Klenk H.-P."/>
        </authorList>
    </citation>
    <scope>NUCLEOTIDE SEQUENCE [LARGE SCALE GENOMIC DNA]</scope>
    <source>
        <strain evidence="2 3">DSM 21776</strain>
    </source>
</reference>
<keyword evidence="1" id="KW-0472">Membrane</keyword>
<dbReference type="RefSeq" id="WP_141822884.1">
    <property type="nucleotide sequence ID" value="NZ_BAAAQC010000004.1"/>
</dbReference>
<proteinExistence type="predicted"/>
<keyword evidence="1" id="KW-1133">Transmembrane helix</keyword>
<accession>A0A543PPT0</accession>
<evidence type="ECO:0000313" key="2">
    <source>
        <dbReference type="EMBL" id="TQN46047.1"/>
    </source>
</evidence>
<evidence type="ECO:0000313" key="3">
    <source>
        <dbReference type="Proteomes" id="UP000320085"/>
    </source>
</evidence>
<feature type="transmembrane region" description="Helical" evidence="1">
    <location>
        <begin position="98"/>
        <end position="118"/>
    </location>
</feature>
<evidence type="ECO:0000256" key="1">
    <source>
        <dbReference type="SAM" id="Phobius"/>
    </source>
</evidence>
<dbReference type="OrthoDB" id="10008184at2"/>
<name>A0A543PPT0_9MICO</name>